<dbReference type="OrthoDB" id="407325at2759"/>
<organism evidence="2 3">
    <name type="scientific">Lasallia pustulata</name>
    <dbReference type="NCBI Taxonomy" id="136370"/>
    <lineage>
        <taxon>Eukaryota</taxon>
        <taxon>Fungi</taxon>
        <taxon>Dikarya</taxon>
        <taxon>Ascomycota</taxon>
        <taxon>Pezizomycotina</taxon>
        <taxon>Lecanoromycetes</taxon>
        <taxon>OSLEUM clade</taxon>
        <taxon>Umbilicariomycetidae</taxon>
        <taxon>Umbilicariales</taxon>
        <taxon>Umbilicariaceae</taxon>
        <taxon>Lasallia</taxon>
    </lineage>
</organism>
<feature type="compositionally biased region" description="Acidic residues" evidence="1">
    <location>
        <begin position="32"/>
        <end position="44"/>
    </location>
</feature>
<proteinExistence type="predicted"/>
<dbReference type="InterPro" id="IPR029063">
    <property type="entry name" value="SAM-dependent_MTases_sf"/>
</dbReference>
<name>A0A5M8PGH0_9LECA</name>
<comment type="caution">
    <text evidence="2">The sequence shown here is derived from an EMBL/GenBank/DDBJ whole genome shotgun (WGS) entry which is preliminary data.</text>
</comment>
<sequence length="388" mass="43382">MEEDEEQEEKKEEAEVRGPSRRSNGKGNAAVNDDDEEVKEEEEAQGSSRRSARKRSVAVKVDDGDKEVEEEEGLVKKYCNDCHPSPNLLQYHPPSTLSMLGSLVRLPPPPTDVDIPVGDIFSSALGLIFTDDLCNQHGDPGSSVIYKSRNYGDIELRLTDPAGEDRRKLFSQYLWNAGVQMAEYLGEERGRWSVEGQKVLELGAGTGLAGIVCALAGAEEVVISDYPAPEILANIDINVNKNVPEPYRSRTSVKGHEWGVLTDDFSTTYANSFTRIIAADCLWMPYEHHTLAQSMFHFLSRDEEARVWVMAGFHTGRAKLAPFFDVVKEEGLEIESIWERDVDGNEREWKAERDGGKEDVTGRKRWLVIAVLKSQRLHMTSSGASIRP</sequence>
<dbReference type="SUPFAM" id="SSF53335">
    <property type="entry name" value="S-adenosyl-L-methionine-dependent methyltransferases"/>
    <property type="match status" value="1"/>
</dbReference>
<dbReference type="GO" id="GO:0005737">
    <property type="term" value="C:cytoplasm"/>
    <property type="evidence" value="ECO:0007669"/>
    <property type="project" value="TreeGrafter"/>
</dbReference>
<dbReference type="GO" id="GO:0008757">
    <property type="term" value="F:S-adenosylmethionine-dependent methyltransferase activity"/>
    <property type="evidence" value="ECO:0007669"/>
    <property type="project" value="UniProtKB-ARBA"/>
</dbReference>
<dbReference type="PANTHER" id="PTHR14614:SF104">
    <property type="entry name" value="N-METHYLTRANSFERASE, PUTATIVE (AFU_ORTHOLOGUE AFUA_1G17750)-RELATED"/>
    <property type="match status" value="1"/>
</dbReference>
<feature type="region of interest" description="Disordered" evidence="1">
    <location>
        <begin position="1"/>
        <end position="70"/>
    </location>
</feature>
<reference evidence="2 3" key="1">
    <citation type="submission" date="2019-09" db="EMBL/GenBank/DDBJ databases">
        <title>The hologenome of the rock-dwelling lichen Lasallia pustulata.</title>
        <authorList>
            <person name="Greshake Tzovaras B."/>
            <person name="Segers F."/>
            <person name="Bicker A."/>
            <person name="Dal Grande F."/>
            <person name="Otte J."/>
            <person name="Hankeln T."/>
            <person name="Schmitt I."/>
            <person name="Ebersberger I."/>
        </authorList>
    </citation>
    <scope>NUCLEOTIDE SEQUENCE [LARGE SCALE GENOMIC DNA]</scope>
    <source>
        <strain evidence="2">A1-1</strain>
    </source>
</reference>
<dbReference type="PANTHER" id="PTHR14614">
    <property type="entry name" value="HEPATOCELLULAR CARCINOMA-ASSOCIATED ANTIGEN"/>
    <property type="match status" value="1"/>
</dbReference>
<dbReference type="Gene3D" id="3.40.50.150">
    <property type="entry name" value="Vaccinia Virus protein VP39"/>
    <property type="match status" value="1"/>
</dbReference>
<dbReference type="InterPro" id="IPR019410">
    <property type="entry name" value="Methyltransf_16"/>
</dbReference>
<protein>
    <recommendedName>
        <fullName evidence="4">Nicotinamide N-methyltransferase</fullName>
    </recommendedName>
</protein>
<dbReference type="Pfam" id="PF10294">
    <property type="entry name" value="Methyltransf_16"/>
    <property type="match status" value="1"/>
</dbReference>
<evidence type="ECO:0000313" key="2">
    <source>
        <dbReference type="EMBL" id="KAA6407990.1"/>
    </source>
</evidence>
<dbReference type="Proteomes" id="UP000324767">
    <property type="component" value="Unassembled WGS sequence"/>
</dbReference>
<feature type="compositionally biased region" description="Basic and acidic residues" evidence="1">
    <location>
        <begin position="8"/>
        <end position="18"/>
    </location>
</feature>
<evidence type="ECO:0000313" key="3">
    <source>
        <dbReference type="Proteomes" id="UP000324767"/>
    </source>
</evidence>
<accession>A0A5M8PGH0</accession>
<gene>
    <name evidence="2" type="ORF">FRX48_08341</name>
</gene>
<evidence type="ECO:0000256" key="1">
    <source>
        <dbReference type="SAM" id="MobiDB-lite"/>
    </source>
</evidence>
<evidence type="ECO:0008006" key="4">
    <source>
        <dbReference type="Google" id="ProtNLM"/>
    </source>
</evidence>
<dbReference type="EMBL" id="VXIT01000015">
    <property type="protein sequence ID" value="KAA6407990.1"/>
    <property type="molecule type" value="Genomic_DNA"/>
</dbReference>
<dbReference type="AlphaFoldDB" id="A0A5M8PGH0"/>